<keyword evidence="6" id="KW-1185">Reference proteome</keyword>
<protein>
    <recommendedName>
        <fullName evidence="4">Transcription factor CBF/NF-Y/archaeal histone domain-containing protein</fullName>
    </recommendedName>
</protein>
<dbReference type="GO" id="GO:0046982">
    <property type="term" value="F:protein heterodimerization activity"/>
    <property type="evidence" value="ECO:0007669"/>
    <property type="project" value="InterPro"/>
</dbReference>
<dbReference type="GO" id="GO:0000976">
    <property type="term" value="F:transcription cis-regulatory region binding"/>
    <property type="evidence" value="ECO:0007669"/>
    <property type="project" value="TreeGrafter"/>
</dbReference>
<dbReference type="InterPro" id="IPR003958">
    <property type="entry name" value="CBFA_NFYB_domain"/>
</dbReference>
<name>A0AAP0Q5C6_9MAGN</name>
<evidence type="ECO:0000256" key="1">
    <source>
        <dbReference type="ARBA" id="ARBA00004123"/>
    </source>
</evidence>
<dbReference type="Proteomes" id="UP001420932">
    <property type="component" value="Unassembled WGS sequence"/>
</dbReference>
<evidence type="ECO:0000259" key="4">
    <source>
        <dbReference type="Pfam" id="PF00808"/>
    </source>
</evidence>
<dbReference type="SUPFAM" id="SSF47113">
    <property type="entry name" value="Histone-fold"/>
    <property type="match status" value="1"/>
</dbReference>
<gene>
    <name evidence="5" type="ORF">Syun_004848</name>
</gene>
<proteinExistence type="predicted"/>
<sequence length="138" mass="15561">MAEEEEQEEQKTEILRSAFPIGRVKKIVKLDQDIKMVNSEAMSLIALSADLFLRFLAEKSSEVATEKKKKTVKVEHMRVAVKRHRPTNDFLFDSLPVPSPPPSTAQKSDSSAAVEKSLPFGTRRIDDFLRGKCAKETE</sequence>
<dbReference type="GO" id="GO:0005634">
    <property type="term" value="C:nucleus"/>
    <property type="evidence" value="ECO:0007669"/>
    <property type="project" value="UniProtKB-SubCell"/>
</dbReference>
<dbReference type="Pfam" id="PF00808">
    <property type="entry name" value="CBFD_NFYB_HMF"/>
    <property type="match status" value="1"/>
</dbReference>
<dbReference type="Gene3D" id="1.10.20.10">
    <property type="entry name" value="Histone, subunit A"/>
    <property type="match status" value="1"/>
</dbReference>
<accession>A0AAP0Q5C6</accession>
<organism evidence="5 6">
    <name type="scientific">Stephania yunnanensis</name>
    <dbReference type="NCBI Taxonomy" id="152371"/>
    <lineage>
        <taxon>Eukaryota</taxon>
        <taxon>Viridiplantae</taxon>
        <taxon>Streptophyta</taxon>
        <taxon>Embryophyta</taxon>
        <taxon>Tracheophyta</taxon>
        <taxon>Spermatophyta</taxon>
        <taxon>Magnoliopsida</taxon>
        <taxon>Ranunculales</taxon>
        <taxon>Menispermaceae</taxon>
        <taxon>Menispermoideae</taxon>
        <taxon>Cissampelideae</taxon>
        <taxon>Stephania</taxon>
    </lineage>
</organism>
<dbReference type="EMBL" id="JBBNAF010000002">
    <property type="protein sequence ID" value="KAK9163946.1"/>
    <property type="molecule type" value="Genomic_DNA"/>
</dbReference>
<dbReference type="PANTHER" id="PTHR10252">
    <property type="entry name" value="HISTONE-LIKE TRANSCRIPTION FACTOR CCAAT-RELATED"/>
    <property type="match status" value="1"/>
</dbReference>
<evidence type="ECO:0000256" key="3">
    <source>
        <dbReference type="SAM" id="MobiDB-lite"/>
    </source>
</evidence>
<evidence type="ECO:0000313" key="6">
    <source>
        <dbReference type="Proteomes" id="UP001420932"/>
    </source>
</evidence>
<feature type="domain" description="Transcription factor CBF/NF-Y/archaeal histone" evidence="4">
    <location>
        <begin position="19"/>
        <end position="81"/>
    </location>
</feature>
<comment type="caution">
    <text evidence="5">The sequence shown here is derived from an EMBL/GenBank/DDBJ whole genome shotgun (WGS) entry which is preliminary data.</text>
</comment>
<dbReference type="InterPro" id="IPR009072">
    <property type="entry name" value="Histone-fold"/>
</dbReference>
<dbReference type="GO" id="GO:0006355">
    <property type="term" value="P:regulation of DNA-templated transcription"/>
    <property type="evidence" value="ECO:0007669"/>
    <property type="project" value="TreeGrafter"/>
</dbReference>
<evidence type="ECO:0000256" key="2">
    <source>
        <dbReference type="ARBA" id="ARBA00023242"/>
    </source>
</evidence>
<dbReference type="PANTHER" id="PTHR10252:SF54">
    <property type="entry name" value="CHROMATIN ACCESSIBILITY COMPLEX PROTEIN 1"/>
    <property type="match status" value="1"/>
</dbReference>
<evidence type="ECO:0000313" key="5">
    <source>
        <dbReference type="EMBL" id="KAK9163946.1"/>
    </source>
</evidence>
<comment type="subcellular location">
    <subcellularLocation>
        <location evidence="1">Nucleus</location>
    </subcellularLocation>
</comment>
<reference evidence="5 6" key="1">
    <citation type="submission" date="2024-01" db="EMBL/GenBank/DDBJ databases">
        <title>Genome assemblies of Stephania.</title>
        <authorList>
            <person name="Yang L."/>
        </authorList>
    </citation>
    <scope>NUCLEOTIDE SEQUENCE [LARGE SCALE GENOMIC DNA]</scope>
    <source>
        <strain evidence="5">YNDBR</strain>
        <tissue evidence="5">Leaf</tissue>
    </source>
</reference>
<keyword evidence="2" id="KW-0539">Nucleus</keyword>
<dbReference type="InterPro" id="IPR050568">
    <property type="entry name" value="Transcr_DNA_Rep_Reg"/>
</dbReference>
<dbReference type="AlphaFoldDB" id="A0AAP0Q5C6"/>
<feature type="region of interest" description="Disordered" evidence="3">
    <location>
        <begin position="89"/>
        <end position="118"/>
    </location>
</feature>